<feature type="signal peptide" evidence="4">
    <location>
        <begin position="1"/>
        <end position="21"/>
    </location>
</feature>
<keyword evidence="3 4" id="KW-0732">Signal</keyword>
<dbReference type="Gene3D" id="1.10.530.10">
    <property type="match status" value="1"/>
</dbReference>
<organism evidence="6 7">
    <name type="scientific">Pseudogemmobacter faecipullorum</name>
    <dbReference type="NCBI Taxonomy" id="2755041"/>
    <lineage>
        <taxon>Bacteria</taxon>
        <taxon>Pseudomonadati</taxon>
        <taxon>Pseudomonadota</taxon>
        <taxon>Alphaproteobacteria</taxon>
        <taxon>Rhodobacterales</taxon>
        <taxon>Paracoccaceae</taxon>
        <taxon>Pseudogemmobacter</taxon>
    </lineage>
</organism>
<dbReference type="PANTHER" id="PTHR37423:SF2">
    <property type="entry name" value="MEMBRANE-BOUND LYTIC MUREIN TRANSGLYCOSYLASE C"/>
    <property type="match status" value="1"/>
</dbReference>
<feature type="domain" description="Transglycosylase SLT" evidence="5">
    <location>
        <begin position="485"/>
        <end position="584"/>
    </location>
</feature>
<evidence type="ECO:0000256" key="1">
    <source>
        <dbReference type="ARBA" id="ARBA00007734"/>
    </source>
</evidence>
<sequence length="638" mass="70627">MTLLLRLLLIASLAAPLPLRADPAAQLSTALDLLRKEQWQEALAAAPEGLGRDFVLWSWLRDGEGRLGDYEDFLKRRPDWPGLALLRRKGEEAVTRSRTPARVVAYFAGNPPRTGAGAVALVSAYRALGQPSMAETEAMRAWAELSLSAEEEASLQLLMPEAVAMVHELRLETLLWEGRRAEALRMLPRVPEGRRKLAEARLALRSDQPGVDRLIEAIPAALQSDPGLAYERFTWRMRRDLYPEAATLILATAPDQLGRAGDWAPRRALLARWLLRQDRAQDAYRVASRHGLSAGSAYADLEFLAGFIALRRLNDPETALRHFGHLRQGVSTAISVARADYWQGRAEEAAGRKAQAEAHYRTAARHQTAYYGLLAAEKLGLELDPALLDDRQAQGWEQSRFASSSVLQMARLLLAADNRAEGKRFLLHLAESLDTSEIAQLAEMALQMDQTHIALVLSKQAAERGAILTRSYYPLTRLVPEGLRVSRALALAIARRESEFEPIARSSANARGLMQVLPETAERMAKDIGLTYSLSKLYDPGFNAQVGSAYLAKLVEEFGPSIALVASGYNAGPGRPRRWITEFGDPRRPDVDVIDWVESIPFAETRTYVMRVVEGVVIYRAKLRGSPGPVRVTAELKG</sequence>
<comment type="caution">
    <text evidence="6">The sequence shown here is derived from an EMBL/GenBank/DDBJ whole genome shotgun (WGS) entry which is preliminary data.</text>
</comment>
<comment type="similarity">
    <text evidence="1">Belongs to the transglycosylase Slt family.</text>
</comment>
<evidence type="ECO:0000313" key="6">
    <source>
        <dbReference type="EMBL" id="MCB5411425.1"/>
    </source>
</evidence>
<dbReference type="InterPro" id="IPR000189">
    <property type="entry name" value="Transglyc_AS"/>
</dbReference>
<dbReference type="Pfam" id="PF01464">
    <property type="entry name" value="SLT"/>
    <property type="match status" value="1"/>
</dbReference>
<feature type="chain" id="PRO_5047016972" evidence="4">
    <location>
        <begin position="22"/>
        <end position="638"/>
    </location>
</feature>
<evidence type="ECO:0000256" key="2">
    <source>
        <dbReference type="ARBA" id="ARBA00009387"/>
    </source>
</evidence>
<dbReference type="Gene3D" id="1.25.20.10">
    <property type="entry name" value="Bacterial muramidases"/>
    <property type="match status" value="1"/>
</dbReference>
<dbReference type="SUPFAM" id="SSF53955">
    <property type="entry name" value="Lysozyme-like"/>
    <property type="match status" value="1"/>
</dbReference>
<dbReference type="SUPFAM" id="SSF48435">
    <property type="entry name" value="Bacterial muramidases"/>
    <property type="match status" value="1"/>
</dbReference>
<dbReference type="InterPro" id="IPR008939">
    <property type="entry name" value="Lytic_TGlycosylase_superhlx_U"/>
</dbReference>
<dbReference type="RefSeq" id="WP_226936897.1">
    <property type="nucleotide sequence ID" value="NZ_JACDXX010000016.1"/>
</dbReference>
<evidence type="ECO:0000256" key="4">
    <source>
        <dbReference type="SAM" id="SignalP"/>
    </source>
</evidence>
<dbReference type="InterPro" id="IPR008258">
    <property type="entry name" value="Transglycosylase_SLT_dom_1"/>
</dbReference>
<gene>
    <name evidence="6" type="ORF">H0485_15650</name>
</gene>
<protein>
    <submittedName>
        <fullName evidence="6">Lytic transglycosylase domain-containing protein</fullName>
    </submittedName>
</protein>
<dbReference type="Proteomes" id="UP001198571">
    <property type="component" value="Unassembled WGS sequence"/>
</dbReference>
<reference evidence="6 7" key="1">
    <citation type="submission" date="2020-07" db="EMBL/GenBank/DDBJ databases">
        <title>Pseudogemmobacter sp. nov., isolated from poultry manure in Taiwan.</title>
        <authorList>
            <person name="Lin S.-Y."/>
            <person name="Tang Y.-S."/>
            <person name="Young C.-C."/>
        </authorList>
    </citation>
    <scope>NUCLEOTIDE SEQUENCE [LARGE SCALE GENOMIC DNA]</scope>
    <source>
        <strain evidence="6 7">CC-YST710</strain>
    </source>
</reference>
<name>A0ABS8CRH8_9RHOB</name>
<evidence type="ECO:0000256" key="3">
    <source>
        <dbReference type="ARBA" id="ARBA00022729"/>
    </source>
</evidence>
<dbReference type="PANTHER" id="PTHR37423">
    <property type="entry name" value="SOLUBLE LYTIC MUREIN TRANSGLYCOSYLASE-RELATED"/>
    <property type="match status" value="1"/>
</dbReference>
<dbReference type="InterPro" id="IPR023346">
    <property type="entry name" value="Lysozyme-like_dom_sf"/>
</dbReference>
<proteinExistence type="inferred from homology"/>
<dbReference type="EMBL" id="JACDXX010000016">
    <property type="protein sequence ID" value="MCB5411425.1"/>
    <property type="molecule type" value="Genomic_DNA"/>
</dbReference>
<keyword evidence="7" id="KW-1185">Reference proteome</keyword>
<comment type="similarity">
    <text evidence="2">Belongs to the virb1 family.</text>
</comment>
<accession>A0ABS8CRH8</accession>
<dbReference type="CDD" id="cd13401">
    <property type="entry name" value="Slt70-like"/>
    <property type="match status" value="1"/>
</dbReference>
<dbReference type="PROSITE" id="PS00922">
    <property type="entry name" value="TRANSGLYCOSYLASE"/>
    <property type="match status" value="1"/>
</dbReference>
<evidence type="ECO:0000259" key="5">
    <source>
        <dbReference type="Pfam" id="PF01464"/>
    </source>
</evidence>
<evidence type="ECO:0000313" key="7">
    <source>
        <dbReference type="Proteomes" id="UP001198571"/>
    </source>
</evidence>